<dbReference type="PANTHER" id="PTHR31552:SF8">
    <property type="entry name" value="SERPENTINE RECEPTOR CLASS GAMMA"/>
    <property type="match status" value="1"/>
</dbReference>
<evidence type="ECO:0000256" key="2">
    <source>
        <dbReference type="ARBA" id="ARBA00005692"/>
    </source>
</evidence>
<evidence type="ECO:0000313" key="8">
    <source>
        <dbReference type="WBParaSite" id="Gr19_v10_g15270.t1"/>
    </source>
</evidence>
<evidence type="ECO:0000256" key="5">
    <source>
        <dbReference type="ARBA" id="ARBA00023136"/>
    </source>
</evidence>
<comment type="caution">
    <text evidence="6">Lacks conserved residue(s) required for the propagation of feature annotation.</text>
</comment>
<reference evidence="8" key="1">
    <citation type="submission" date="2022-11" db="UniProtKB">
        <authorList>
            <consortium name="WormBaseParasite"/>
        </authorList>
    </citation>
    <scope>IDENTIFICATION</scope>
</reference>
<feature type="transmembrane region" description="Helical" evidence="6">
    <location>
        <begin position="80"/>
        <end position="99"/>
    </location>
</feature>
<dbReference type="AlphaFoldDB" id="A0A914H9G1"/>
<evidence type="ECO:0000256" key="1">
    <source>
        <dbReference type="ARBA" id="ARBA00004141"/>
    </source>
</evidence>
<comment type="subcellular location">
    <subcellularLocation>
        <location evidence="1">Membrane</location>
        <topology evidence="1">Multi-pass membrane protein</topology>
    </subcellularLocation>
</comment>
<name>A0A914H9G1_GLORO</name>
<feature type="transmembrane region" description="Helical" evidence="6">
    <location>
        <begin position="12"/>
        <end position="29"/>
    </location>
</feature>
<evidence type="ECO:0000256" key="6">
    <source>
        <dbReference type="RuleBase" id="RU280813"/>
    </source>
</evidence>
<proteinExistence type="inferred from homology"/>
<protein>
    <recommendedName>
        <fullName evidence="6">Serpentine receptor class gamma</fullName>
    </recommendedName>
</protein>
<keyword evidence="3 6" id="KW-0812">Transmembrane</keyword>
<keyword evidence="5 6" id="KW-0472">Membrane</keyword>
<keyword evidence="4 6" id="KW-1133">Transmembrane helix</keyword>
<dbReference type="GO" id="GO:0007606">
    <property type="term" value="P:sensory perception of chemical stimulus"/>
    <property type="evidence" value="ECO:0007669"/>
    <property type="project" value="UniProtKB-UniRule"/>
</dbReference>
<accession>A0A914H9G1</accession>
<keyword evidence="7" id="KW-1185">Reference proteome</keyword>
<comment type="similarity">
    <text evidence="2 6">Belongs to the nematode receptor-like protein srg family.</text>
</comment>
<evidence type="ECO:0000256" key="4">
    <source>
        <dbReference type="ARBA" id="ARBA00022989"/>
    </source>
</evidence>
<feature type="transmembrane region" description="Helical" evidence="6">
    <location>
        <begin position="41"/>
        <end position="60"/>
    </location>
</feature>
<dbReference type="GO" id="GO:0016020">
    <property type="term" value="C:membrane"/>
    <property type="evidence" value="ECO:0007669"/>
    <property type="project" value="UniProtKB-SubCell"/>
</dbReference>
<dbReference type="PANTHER" id="PTHR31552">
    <property type="entry name" value="SERPENTINE RECEPTOR CLASS GAMMA"/>
    <property type="match status" value="1"/>
</dbReference>
<dbReference type="Pfam" id="PF02118">
    <property type="entry name" value="Srg"/>
    <property type="match status" value="1"/>
</dbReference>
<sequence length="206" mass="23444">MFKDWLGVLDSFYSYRLPSIIGAVLYPIYSKFPNWMLAMDLFLAAHTFQANNLVTILILLNRLTAIIMPTKHEKMWRKLLPLLTIFVFCVPILTCWPAFKENGTIELYDPNSTTDRNFAIVEAGDAPYLNTVVLSSWLLLWASGTFRQQLIKDFGIIRFINRANIRVGAVQGPHRAVGPAIGHQLQNRNNQQFSSVVGLRTLETES</sequence>
<evidence type="ECO:0000256" key="3">
    <source>
        <dbReference type="ARBA" id="ARBA00022692"/>
    </source>
</evidence>
<dbReference type="GO" id="GO:0004888">
    <property type="term" value="F:transmembrane signaling receptor activity"/>
    <property type="evidence" value="ECO:0007669"/>
    <property type="project" value="InterPro"/>
</dbReference>
<dbReference type="Proteomes" id="UP000887572">
    <property type="component" value="Unplaced"/>
</dbReference>
<organism evidence="7 8">
    <name type="scientific">Globodera rostochiensis</name>
    <name type="common">Golden nematode worm</name>
    <name type="synonym">Heterodera rostochiensis</name>
    <dbReference type="NCBI Taxonomy" id="31243"/>
    <lineage>
        <taxon>Eukaryota</taxon>
        <taxon>Metazoa</taxon>
        <taxon>Ecdysozoa</taxon>
        <taxon>Nematoda</taxon>
        <taxon>Chromadorea</taxon>
        <taxon>Rhabditida</taxon>
        <taxon>Tylenchina</taxon>
        <taxon>Tylenchomorpha</taxon>
        <taxon>Tylenchoidea</taxon>
        <taxon>Heteroderidae</taxon>
        <taxon>Heteroderinae</taxon>
        <taxon>Globodera</taxon>
    </lineage>
</organism>
<dbReference type="WBParaSite" id="Gr19_v10_g15270.t1">
    <property type="protein sequence ID" value="Gr19_v10_g15270.t1"/>
    <property type="gene ID" value="Gr19_v10_g15270"/>
</dbReference>
<dbReference type="InterPro" id="IPR000609">
    <property type="entry name" value="7TM_GPCR_serpentine_rcpt_Srg"/>
</dbReference>
<feature type="transmembrane region" description="Helical" evidence="6">
    <location>
        <begin position="119"/>
        <end position="142"/>
    </location>
</feature>
<evidence type="ECO:0000313" key="7">
    <source>
        <dbReference type="Proteomes" id="UP000887572"/>
    </source>
</evidence>